<proteinExistence type="predicted"/>
<dbReference type="OrthoDB" id="4462563at2"/>
<dbReference type="AlphaFoldDB" id="A0A438BI63"/>
<evidence type="ECO:0000313" key="1">
    <source>
        <dbReference type="EMBL" id="RVW10769.1"/>
    </source>
</evidence>
<keyword evidence="2" id="KW-1185">Reference proteome</keyword>
<dbReference type="EMBL" id="RKLP01000002">
    <property type="protein sequence ID" value="RVW10769.1"/>
    <property type="molecule type" value="Genomic_DNA"/>
</dbReference>
<sequence length="125" mass="13520">MSRNHEYFTDLYTDTLGAFVASTHLPAYVVRTGDGYVIRTDFELGRFLVAANTGSGLSPVRSELERWSIGVYQRSATAPELLATATGRDLVSAYTRAVEQLELAGAWSPVEVALDRPIAPVEGAA</sequence>
<protein>
    <submittedName>
        <fullName evidence="1">Uncharacterized protein</fullName>
    </submittedName>
</protein>
<organism evidence="1 2">
    <name type="scientific">Prescottella agglutinans</name>
    <dbReference type="NCBI Taxonomy" id="1644129"/>
    <lineage>
        <taxon>Bacteria</taxon>
        <taxon>Bacillati</taxon>
        <taxon>Actinomycetota</taxon>
        <taxon>Actinomycetes</taxon>
        <taxon>Mycobacteriales</taxon>
        <taxon>Nocardiaceae</taxon>
        <taxon>Prescottella</taxon>
    </lineage>
</organism>
<reference evidence="1 2" key="1">
    <citation type="submission" date="2018-11" db="EMBL/GenBank/DDBJ databases">
        <title>Rhodococcus spongicola sp. nov. and Rhodococcus xishaensis sp. nov. from marine sponges.</title>
        <authorList>
            <person name="Li L."/>
            <person name="Lin H.W."/>
        </authorList>
    </citation>
    <scope>NUCLEOTIDE SEQUENCE [LARGE SCALE GENOMIC DNA]</scope>
    <source>
        <strain evidence="1 2">CCTCC AB2014297</strain>
    </source>
</reference>
<accession>A0A438BI63</accession>
<dbReference type="RefSeq" id="WP_127915212.1">
    <property type="nucleotide sequence ID" value="NZ_RKLP01000002.1"/>
</dbReference>
<name>A0A438BI63_9NOCA</name>
<evidence type="ECO:0000313" key="2">
    <source>
        <dbReference type="Proteomes" id="UP000286208"/>
    </source>
</evidence>
<gene>
    <name evidence="1" type="ORF">EGT67_06405</name>
</gene>
<dbReference type="Proteomes" id="UP000286208">
    <property type="component" value="Unassembled WGS sequence"/>
</dbReference>
<comment type="caution">
    <text evidence="1">The sequence shown here is derived from an EMBL/GenBank/DDBJ whole genome shotgun (WGS) entry which is preliminary data.</text>
</comment>